<comment type="caution">
    <text evidence="1">The sequence shown here is derived from an EMBL/GenBank/DDBJ whole genome shotgun (WGS) entry which is preliminary data.</text>
</comment>
<accession>A0A365PHA4</accession>
<gene>
    <name evidence="1" type="ORF">DC346_11200</name>
</gene>
<organism evidence="1 2">
    <name type="scientific">Acinetobacter junii</name>
    <dbReference type="NCBI Taxonomy" id="40215"/>
    <lineage>
        <taxon>Bacteria</taxon>
        <taxon>Pseudomonadati</taxon>
        <taxon>Pseudomonadota</taxon>
        <taxon>Gammaproteobacteria</taxon>
        <taxon>Moraxellales</taxon>
        <taxon>Moraxellaceae</taxon>
        <taxon>Acinetobacter</taxon>
    </lineage>
</organism>
<name>A0A365PHA4_ACIJU</name>
<sequence>MDIKDNIELENLAQQLHRPVMSLKDFSLVSQQDLAWLNQQLKQTIEQENRKINQSLFKVPFFLRPLFKNYQQ</sequence>
<protein>
    <submittedName>
        <fullName evidence="1">Uncharacterized protein</fullName>
    </submittedName>
</protein>
<dbReference type="RefSeq" id="WP_112986573.1">
    <property type="nucleotide sequence ID" value="NZ_CP131470.1"/>
</dbReference>
<proteinExistence type="predicted"/>
<evidence type="ECO:0000313" key="1">
    <source>
        <dbReference type="EMBL" id="RBA46118.1"/>
    </source>
</evidence>
<reference evidence="1 2" key="1">
    <citation type="submission" date="2018-04" db="EMBL/GenBank/DDBJ databases">
        <title>Acinetobacter junii Genome sequencing and assembly.</title>
        <authorList>
            <person name="Su J."/>
            <person name="Rensing C."/>
            <person name="Mazhar H.S."/>
        </authorList>
    </citation>
    <scope>NUCLEOTIDE SEQUENCE [LARGE SCALE GENOMIC DNA]</scope>
    <source>
        <strain evidence="1 2">SC22</strain>
    </source>
</reference>
<dbReference type="AlphaFoldDB" id="A0A365PHA4"/>
<dbReference type="Proteomes" id="UP000253688">
    <property type="component" value="Unassembled WGS sequence"/>
</dbReference>
<evidence type="ECO:0000313" key="2">
    <source>
        <dbReference type="Proteomes" id="UP000253688"/>
    </source>
</evidence>
<dbReference type="EMBL" id="QEWH01000065">
    <property type="protein sequence ID" value="RBA46118.1"/>
    <property type="molecule type" value="Genomic_DNA"/>
</dbReference>